<dbReference type="GO" id="GO:0051011">
    <property type="term" value="F:microtubule minus-end binding"/>
    <property type="evidence" value="ECO:0007669"/>
    <property type="project" value="TreeGrafter"/>
</dbReference>
<comment type="caution">
    <text evidence="1">The sequence shown here is derived from an EMBL/GenBank/DDBJ whole genome shotgun (WGS) entry which is preliminary data.</text>
</comment>
<gene>
    <name evidence="1" type="ORF">TorRG33x02_123170</name>
</gene>
<dbReference type="OrthoDB" id="661220at2759"/>
<reference evidence="2" key="1">
    <citation type="submission" date="2016-06" db="EMBL/GenBank/DDBJ databases">
        <title>Parallel loss of symbiosis genes in relatives of nitrogen-fixing non-legume Parasponia.</title>
        <authorList>
            <person name="Van Velzen R."/>
            <person name="Holmer R."/>
            <person name="Bu F."/>
            <person name="Rutten L."/>
            <person name="Van Zeijl A."/>
            <person name="Liu W."/>
            <person name="Santuari L."/>
            <person name="Cao Q."/>
            <person name="Sharma T."/>
            <person name="Shen D."/>
            <person name="Roswanjaya Y."/>
            <person name="Wardhani T."/>
            <person name="Kalhor M.S."/>
            <person name="Jansen J."/>
            <person name="Van den Hoogen J."/>
            <person name="Gungor B."/>
            <person name="Hartog M."/>
            <person name="Hontelez J."/>
            <person name="Verver J."/>
            <person name="Yang W.-C."/>
            <person name="Schijlen E."/>
            <person name="Repin R."/>
            <person name="Schilthuizen M."/>
            <person name="Schranz E."/>
            <person name="Heidstra R."/>
            <person name="Miyata K."/>
            <person name="Fedorova E."/>
            <person name="Kohlen W."/>
            <person name="Bisseling T."/>
            <person name="Smit S."/>
            <person name="Geurts R."/>
        </authorList>
    </citation>
    <scope>NUCLEOTIDE SEQUENCE [LARGE SCALE GENOMIC DNA]</scope>
    <source>
        <strain evidence="2">cv. RG33-2</strain>
    </source>
</reference>
<dbReference type="GO" id="GO:0070652">
    <property type="term" value="C:HAUS complex"/>
    <property type="evidence" value="ECO:0007669"/>
    <property type="project" value="InterPro"/>
</dbReference>
<dbReference type="Pfam" id="PF14735">
    <property type="entry name" value="HAUS4"/>
    <property type="match status" value="2"/>
</dbReference>
<dbReference type="FunCoup" id="A0A2P5F2G7">
    <property type="interactions" value="1178"/>
</dbReference>
<organism evidence="1 2">
    <name type="scientific">Trema orientale</name>
    <name type="common">Charcoal tree</name>
    <name type="synonym">Celtis orientalis</name>
    <dbReference type="NCBI Taxonomy" id="63057"/>
    <lineage>
        <taxon>Eukaryota</taxon>
        <taxon>Viridiplantae</taxon>
        <taxon>Streptophyta</taxon>
        <taxon>Embryophyta</taxon>
        <taxon>Tracheophyta</taxon>
        <taxon>Spermatophyta</taxon>
        <taxon>Magnoliopsida</taxon>
        <taxon>eudicotyledons</taxon>
        <taxon>Gunneridae</taxon>
        <taxon>Pentapetalae</taxon>
        <taxon>rosids</taxon>
        <taxon>fabids</taxon>
        <taxon>Rosales</taxon>
        <taxon>Cannabaceae</taxon>
        <taxon>Trema</taxon>
    </lineage>
</organism>
<dbReference type="PANTHER" id="PTHR16219:SF1">
    <property type="entry name" value="HAUS AUGMIN-LIKE COMPLEX SUBUNIT 4"/>
    <property type="match status" value="1"/>
</dbReference>
<dbReference type="GO" id="GO:0051225">
    <property type="term" value="P:spindle assembly"/>
    <property type="evidence" value="ECO:0007669"/>
    <property type="project" value="InterPro"/>
</dbReference>
<protein>
    <submittedName>
        <fullName evidence="1">HAUS augmin-like complex subunit</fullName>
    </submittedName>
</protein>
<dbReference type="STRING" id="63057.A0A2P5F2G7"/>
<dbReference type="InterPro" id="IPR029327">
    <property type="entry name" value="HAUS4"/>
</dbReference>
<dbReference type="InParanoid" id="A0A2P5F2G7"/>
<name>A0A2P5F2G7_TREOI</name>
<dbReference type="AlphaFoldDB" id="A0A2P5F2G7"/>
<keyword evidence="2" id="KW-1185">Reference proteome</keyword>
<dbReference type="PANTHER" id="PTHR16219">
    <property type="entry name" value="AUGMIN SUBUNIT 4 FAMILY MEMBER"/>
    <property type="match status" value="1"/>
</dbReference>
<proteinExistence type="predicted"/>
<sequence length="407" mass="46267">MMKGVHQGQNLPADVTQVIEQLERHCLAPDGSLVSKSSYYDLQLAREEMSRERLRYLEAMAIYSEAIAMVEEYQQAVSVANLGGIRDVPGSYMQLGLKNSPQVYETLEHRMVVAEAAQRLRLPLISKDGEIREEEIEKCSIMSRSSLDSTSTSVTISSSSNSTNYTTANSTPSAANNIFTSATDTEPGVGGVPNRFLGITPAYLWQTQLQQNPLSMDMTEYQLCLSREIEARLKAKCDKLADAFIMDDIDSSSGHQNSSARIPERVKFIIEEIEREEVALREDLYSADRKFAEYYNDELQKTWLCKRCETMSAKLRVLEHVLLLETYTQESIPALHKIRKYLVEATEEASIAYNKAVTRLREYQGVDPHFDSIAKQYREIVKDLETMQWTIHQVEMDLKRLPDHPNA</sequence>
<evidence type="ECO:0000313" key="2">
    <source>
        <dbReference type="Proteomes" id="UP000237000"/>
    </source>
</evidence>
<dbReference type="EMBL" id="JXTC01000070">
    <property type="protein sequence ID" value="PON91986.1"/>
    <property type="molecule type" value="Genomic_DNA"/>
</dbReference>
<evidence type="ECO:0000313" key="1">
    <source>
        <dbReference type="EMBL" id="PON91986.1"/>
    </source>
</evidence>
<accession>A0A2P5F2G7</accession>
<dbReference type="Proteomes" id="UP000237000">
    <property type="component" value="Unassembled WGS sequence"/>
</dbReference>